<dbReference type="Proteomes" id="UP000241595">
    <property type="component" value="Unassembled WGS sequence"/>
</dbReference>
<keyword evidence="2" id="KW-1185">Reference proteome</keyword>
<evidence type="ECO:0000313" key="1">
    <source>
        <dbReference type="EMBL" id="SPM29738.1"/>
    </source>
</evidence>
<dbReference type="AlphaFoldDB" id="A0A2U3NDY9"/>
<dbReference type="EMBL" id="FTRV01000013">
    <property type="protein sequence ID" value="SPM29738.1"/>
    <property type="molecule type" value="Genomic_DNA"/>
</dbReference>
<accession>A0A2U3NDY9</accession>
<organism evidence="1 2">
    <name type="scientific">Mycobacterium terramassiliense</name>
    <dbReference type="NCBI Taxonomy" id="1841859"/>
    <lineage>
        <taxon>Bacteria</taxon>
        <taxon>Bacillati</taxon>
        <taxon>Actinomycetota</taxon>
        <taxon>Actinomycetes</taxon>
        <taxon>Mycobacteriales</taxon>
        <taxon>Mycobacteriaceae</taxon>
        <taxon>Mycobacterium</taxon>
    </lineage>
</organism>
<gene>
    <name evidence="1" type="ORF">MTAB308_3230</name>
</gene>
<reference evidence="1 2" key="1">
    <citation type="submission" date="2017-01" db="EMBL/GenBank/DDBJ databases">
        <authorList>
            <consortium name="Urmite Genomes"/>
        </authorList>
    </citation>
    <scope>NUCLEOTIDE SEQUENCE [LARGE SCALE GENOMIC DNA]</scope>
    <source>
        <strain evidence="1 2">AB308</strain>
    </source>
</reference>
<evidence type="ECO:0000313" key="2">
    <source>
        <dbReference type="Proteomes" id="UP000241595"/>
    </source>
</evidence>
<proteinExistence type="predicted"/>
<sequence>MEVTIERCGGWIGRAERLGPVDIAGVPQGSARRMRAVVSEMGFYGLPATITKPGGADVVEYKTTIAVGARTHIVYSNDLSEEAYQQKLADLIGLLELSGAKFAVIEPASNSKAAMEALRYDLTGGGITLAYFTFGDLKNERILWYSDGDRSLDFYHTDVRTGDVPDLDGRCVMVKLKGAGAKAVTATLLVPSVCFTGADTAWSTPVDAAMIIAGPAASGRGKSYHAINLVGEARNHD</sequence>
<name>A0A2U3NDY9_9MYCO</name>
<protein>
    <submittedName>
        <fullName evidence="1">Mycobacterium terramassiliense ORFan</fullName>
    </submittedName>
</protein>